<dbReference type="InterPro" id="IPR012444">
    <property type="entry name" value="DUF1647"/>
</dbReference>
<evidence type="ECO:0000256" key="1">
    <source>
        <dbReference type="SAM" id="Phobius"/>
    </source>
</evidence>
<dbReference type="Proteomes" id="UP000835052">
    <property type="component" value="Unassembled WGS sequence"/>
</dbReference>
<organism evidence="2 3">
    <name type="scientific">Caenorhabditis auriculariae</name>
    <dbReference type="NCBI Taxonomy" id="2777116"/>
    <lineage>
        <taxon>Eukaryota</taxon>
        <taxon>Metazoa</taxon>
        <taxon>Ecdysozoa</taxon>
        <taxon>Nematoda</taxon>
        <taxon>Chromadorea</taxon>
        <taxon>Rhabditida</taxon>
        <taxon>Rhabditina</taxon>
        <taxon>Rhabditomorpha</taxon>
        <taxon>Rhabditoidea</taxon>
        <taxon>Rhabditidae</taxon>
        <taxon>Peloderinae</taxon>
        <taxon>Caenorhabditis</taxon>
    </lineage>
</organism>
<dbReference type="Pfam" id="PF07801">
    <property type="entry name" value="DUF1647"/>
    <property type="match status" value="1"/>
</dbReference>
<feature type="transmembrane region" description="Helical" evidence="1">
    <location>
        <begin position="30"/>
        <end position="50"/>
    </location>
</feature>
<name>A0A8S1H6H8_9PELO</name>
<keyword evidence="3" id="KW-1185">Reference proteome</keyword>
<protein>
    <recommendedName>
        <fullName evidence="4">Nucleotide-diphospho-sugar transferase domain-containing protein</fullName>
    </recommendedName>
</protein>
<dbReference type="PANTHER" id="PTHR31389:SF4">
    <property type="entry name" value="LD39211P"/>
    <property type="match status" value="1"/>
</dbReference>
<keyword evidence="1" id="KW-0812">Transmembrane</keyword>
<comment type="caution">
    <text evidence="2">The sequence shown here is derived from an EMBL/GenBank/DDBJ whole genome shotgun (WGS) entry which is preliminary data.</text>
</comment>
<sequence>MTASCRPTMNEAPLLSGPDLQMRAGFRQRYFLLLLIAVFLFITFLTEYYGNYFNMAFTDSEKYDYYIDLEGNEDCACPSSSPGKYYDFCYRLPENRTVHGFRFNCSFVEIVERLGLLPDSTNLTHRLINLKKEDMPPPVFVTAFSENHAREGRKSIERIRYIWPQQKIILYDLGITEALSQFVKIPNLEIRRFNFSQYPSYFSKLTEFRWKPIIIAKTLAEFGAIWYLDSSIVFKKNDLSHVYDLVRCHRNVSKRVNPKLASVTEGTTTLENGWNRERWDQNVRECRKSAYLLHGFSGHGIYPATNPGVYKWIPTNMAELRKGSAGMYDAGFVFAVWTRETIENILLWYVLCALQERCMAPRGATLGCSFKNDRYAEYADCHRYDQSVVNLLAANSYQYERRNYVSEIVDFFDIERGFD</sequence>
<keyword evidence="1" id="KW-0472">Membrane</keyword>
<dbReference type="OrthoDB" id="10053392at2759"/>
<dbReference type="AlphaFoldDB" id="A0A8S1H6H8"/>
<proteinExistence type="predicted"/>
<gene>
    <name evidence="2" type="ORF">CAUJ_LOCUS6812</name>
</gene>
<keyword evidence="1" id="KW-1133">Transmembrane helix</keyword>
<reference evidence="2" key="1">
    <citation type="submission" date="2020-10" db="EMBL/GenBank/DDBJ databases">
        <authorList>
            <person name="Kikuchi T."/>
        </authorList>
    </citation>
    <scope>NUCLEOTIDE SEQUENCE</scope>
    <source>
        <strain evidence="2">NKZ352</strain>
    </source>
</reference>
<evidence type="ECO:0000313" key="2">
    <source>
        <dbReference type="EMBL" id="CAD6190893.1"/>
    </source>
</evidence>
<dbReference type="PANTHER" id="PTHR31389">
    <property type="entry name" value="LD39211P"/>
    <property type="match status" value="1"/>
</dbReference>
<evidence type="ECO:0008006" key="4">
    <source>
        <dbReference type="Google" id="ProtNLM"/>
    </source>
</evidence>
<accession>A0A8S1H6H8</accession>
<evidence type="ECO:0000313" key="3">
    <source>
        <dbReference type="Proteomes" id="UP000835052"/>
    </source>
</evidence>
<dbReference type="EMBL" id="CAJGYM010000018">
    <property type="protein sequence ID" value="CAD6190893.1"/>
    <property type="molecule type" value="Genomic_DNA"/>
</dbReference>